<sequence>MLTPGDKKWIKENFKEEFPKLFRVEFNKAFLPAFKAAFKPAFDEAFDESFGKVYLLLRNDIAQLKDDILVTVRSDIAQFKDDILTELHPLQEDHTVLSYHSSEHSDQLENHDHRITALEHRNPHSPAIAVAEKGQHYVSKTGAPENRGVV</sequence>
<organism evidence="1 2">
    <name type="scientific">Candidatus Buchananbacteria bacterium RIFCSPHIGHO2_01_FULL_47_11b</name>
    <dbReference type="NCBI Taxonomy" id="1797537"/>
    <lineage>
        <taxon>Bacteria</taxon>
        <taxon>Candidatus Buchananiibacteriota</taxon>
    </lineage>
</organism>
<dbReference type="AlphaFoldDB" id="A0A1G1Y1J4"/>
<proteinExistence type="predicted"/>
<protein>
    <submittedName>
        <fullName evidence="1">Uncharacterized protein</fullName>
    </submittedName>
</protein>
<reference evidence="1 2" key="1">
    <citation type="journal article" date="2016" name="Nat. Commun.">
        <title>Thousands of microbial genomes shed light on interconnected biogeochemical processes in an aquifer system.</title>
        <authorList>
            <person name="Anantharaman K."/>
            <person name="Brown C.T."/>
            <person name="Hug L.A."/>
            <person name="Sharon I."/>
            <person name="Castelle C.J."/>
            <person name="Probst A.J."/>
            <person name="Thomas B.C."/>
            <person name="Singh A."/>
            <person name="Wilkins M.J."/>
            <person name="Karaoz U."/>
            <person name="Brodie E.L."/>
            <person name="Williams K.H."/>
            <person name="Hubbard S.S."/>
            <person name="Banfield J.F."/>
        </authorList>
    </citation>
    <scope>NUCLEOTIDE SEQUENCE [LARGE SCALE GENOMIC DNA]</scope>
</reference>
<comment type="caution">
    <text evidence="1">The sequence shown here is derived from an EMBL/GenBank/DDBJ whole genome shotgun (WGS) entry which is preliminary data.</text>
</comment>
<evidence type="ECO:0000313" key="2">
    <source>
        <dbReference type="Proteomes" id="UP000178385"/>
    </source>
</evidence>
<dbReference type="EMBL" id="MHIG01000035">
    <property type="protein sequence ID" value="OGY46195.1"/>
    <property type="molecule type" value="Genomic_DNA"/>
</dbReference>
<accession>A0A1G1Y1J4</accession>
<evidence type="ECO:0000313" key="1">
    <source>
        <dbReference type="EMBL" id="OGY46195.1"/>
    </source>
</evidence>
<dbReference type="Proteomes" id="UP000178385">
    <property type="component" value="Unassembled WGS sequence"/>
</dbReference>
<gene>
    <name evidence="1" type="ORF">A2840_02555</name>
</gene>
<name>A0A1G1Y1J4_9BACT</name>